<dbReference type="InterPro" id="IPR006094">
    <property type="entry name" value="Oxid_FAD_bind_N"/>
</dbReference>
<dbReference type="PROSITE" id="PS51387">
    <property type="entry name" value="FAD_PCMH"/>
    <property type="match status" value="1"/>
</dbReference>
<organism evidence="9 10">
    <name type="scientific">Gossypium barbadense</name>
    <name type="common">Sea Island cotton</name>
    <name type="synonym">Hibiscus barbadensis</name>
    <dbReference type="NCBI Taxonomy" id="3634"/>
    <lineage>
        <taxon>Eukaryota</taxon>
        <taxon>Viridiplantae</taxon>
        <taxon>Streptophyta</taxon>
        <taxon>Embryophyta</taxon>
        <taxon>Tracheophyta</taxon>
        <taxon>Spermatophyta</taxon>
        <taxon>Magnoliopsida</taxon>
        <taxon>eudicotyledons</taxon>
        <taxon>Gunneridae</taxon>
        <taxon>Pentapetalae</taxon>
        <taxon>rosids</taxon>
        <taxon>malvids</taxon>
        <taxon>Malvales</taxon>
        <taxon>Malvaceae</taxon>
        <taxon>Malvoideae</taxon>
        <taxon>Gossypium</taxon>
    </lineage>
</organism>
<gene>
    <name evidence="9" type="ORF">GOBAR_AA37213</name>
</gene>
<evidence type="ECO:0000259" key="8">
    <source>
        <dbReference type="PROSITE" id="PS51387"/>
    </source>
</evidence>
<dbReference type="SUPFAM" id="SSF56176">
    <property type="entry name" value="FAD-binding/transporter-associated domain-like"/>
    <property type="match status" value="1"/>
</dbReference>
<name>A0A2P5VXC4_GOSBA</name>
<reference evidence="9 10" key="1">
    <citation type="submission" date="2015-01" db="EMBL/GenBank/DDBJ databases">
        <title>Genome of allotetraploid Gossypium barbadense reveals genomic plasticity and fiber elongation in cotton evolution.</title>
        <authorList>
            <person name="Chen X."/>
            <person name="Liu X."/>
            <person name="Zhao B."/>
            <person name="Zheng H."/>
            <person name="Hu Y."/>
            <person name="Lu G."/>
            <person name="Yang C."/>
            <person name="Chen J."/>
            <person name="Shan C."/>
            <person name="Zhang L."/>
            <person name="Zhou Y."/>
            <person name="Wang L."/>
            <person name="Guo W."/>
            <person name="Bai Y."/>
            <person name="Ruan J."/>
            <person name="Shangguan X."/>
            <person name="Mao Y."/>
            <person name="Jiang J."/>
            <person name="Zhu Y."/>
            <person name="Lei J."/>
            <person name="Kang H."/>
            <person name="Chen S."/>
            <person name="He X."/>
            <person name="Wang R."/>
            <person name="Wang Y."/>
            <person name="Chen J."/>
            <person name="Wang L."/>
            <person name="Yu S."/>
            <person name="Wang B."/>
            <person name="Wei J."/>
            <person name="Song S."/>
            <person name="Lu X."/>
            <person name="Gao Z."/>
            <person name="Gu W."/>
            <person name="Deng X."/>
            <person name="Ma D."/>
            <person name="Wang S."/>
            <person name="Liang W."/>
            <person name="Fang L."/>
            <person name="Cai C."/>
            <person name="Zhu X."/>
            <person name="Zhou B."/>
            <person name="Zhang Y."/>
            <person name="Chen Z."/>
            <person name="Xu S."/>
            <person name="Zhu R."/>
            <person name="Wang S."/>
            <person name="Zhang T."/>
            <person name="Zhao G."/>
        </authorList>
    </citation>
    <scope>NUCLEOTIDE SEQUENCE [LARGE SCALE GENOMIC DNA]</scope>
    <source>
        <strain evidence="10">cv. Xinhai21</strain>
        <tissue evidence="9">Leaf</tissue>
    </source>
</reference>
<dbReference type="Pfam" id="PF09265">
    <property type="entry name" value="Cytokin-bind"/>
    <property type="match status" value="2"/>
</dbReference>
<protein>
    <recommendedName>
        <fullName evidence="3">cytokinin dehydrogenase</fullName>
        <ecNumber evidence="3">1.5.99.12</ecNumber>
    </recommendedName>
</protein>
<comment type="catalytic activity">
    <reaction evidence="7">
        <text>N(6)-dimethylallyladenine + A + H2O = 3-methyl-2-butenal + adenine + AH2</text>
        <dbReference type="Rhea" id="RHEA:13625"/>
        <dbReference type="ChEBI" id="CHEBI:13193"/>
        <dbReference type="ChEBI" id="CHEBI:15377"/>
        <dbReference type="ChEBI" id="CHEBI:15825"/>
        <dbReference type="ChEBI" id="CHEBI:16708"/>
        <dbReference type="ChEBI" id="CHEBI:17499"/>
        <dbReference type="ChEBI" id="CHEBI:17660"/>
        <dbReference type="EC" id="1.5.99.12"/>
    </reaction>
</comment>
<accession>A0A2P5VXC4</accession>
<feature type="domain" description="FAD-binding PCMH-type" evidence="8">
    <location>
        <begin position="52"/>
        <end position="229"/>
    </location>
</feature>
<evidence type="ECO:0000313" key="10">
    <source>
        <dbReference type="Proteomes" id="UP000239757"/>
    </source>
</evidence>
<evidence type="ECO:0000256" key="7">
    <source>
        <dbReference type="ARBA" id="ARBA00048224"/>
    </source>
</evidence>
<dbReference type="EMBL" id="KZ670335">
    <property type="protein sequence ID" value="PPR83491.1"/>
    <property type="molecule type" value="Genomic_DNA"/>
</dbReference>
<dbReference type="InterPro" id="IPR016164">
    <property type="entry name" value="FAD-linked_Oxase-like_C"/>
</dbReference>
<keyword evidence="4" id="KW-0285">Flavoprotein</keyword>
<dbReference type="AlphaFoldDB" id="A0A2P5VXC4"/>
<dbReference type="Gene3D" id="3.40.462.10">
    <property type="entry name" value="FAD-linked oxidases, C-terminal domain"/>
    <property type="match status" value="2"/>
</dbReference>
<dbReference type="InterPro" id="IPR016169">
    <property type="entry name" value="FAD-bd_PCMH_sub2"/>
</dbReference>
<dbReference type="InterPro" id="IPR036318">
    <property type="entry name" value="FAD-bd_PCMH-like_sf"/>
</dbReference>
<dbReference type="Gene3D" id="3.30.465.10">
    <property type="match status" value="1"/>
</dbReference>
<evidence type="ECO:0000256" key="4">
    <source>
        <dbReference type="ARBA" id="ARBA00022630"/>
    </source>
</evidence>
<evidence type="ECO:0000256" key="5">
    <source>
        <dbReference type="ARBA" id="ARBA00022827"/>
    </source>
</evidence>
<dbReference type="InterPro" id="IPR015345">
    <property type="entry name" value="Cytokinin_DH_FAD/cytokin-bd"/>
</dbReference>
<dbReference type="OrthoDB" id="415825at2759"/>
<dbReference type="GO" id="GO:0019139">
    <property type="term" value="F:cytokinin dehydrogenase activity"/>
    <property type="evidence" value="ECO:0007669"/>
    <property type="project" value="UniProtKB-EC"/>
</dbReference>
<keyword evidence="6" id="KW-0560">Oxidoreductase</keyword>
<dbReference type="PANTHER" id="PTHR13878:SF112">
    <property type="entry name" value="CYTOKININ DEHYDROGENASE 7"/>
    <property type="match status" value="1"/>
</dbReference>
<dbReference type="PANTHER" id="PTHR13878">
    <property type="entry name" value="GULONOLACTONE OXIDASE"/>
    <property type="match status" value="1"/>
</dbReference>
<dbReference type="Proteomes" id="UP000239757">
    <property type="component" value="Unassembled WGS sequence"/>
</dbReference>
<dbReference type="InterPro" id="IPR016170">
    <property type="entry name" value="Cytok_DH_C_sf"/>
</dbReference>
<dbReference type="SUPFAM" id="SSF55103">
    <property type="entry name" value="FAD-linked oxidases, C-terminal domain"/>
    <property type="match status" value="2"/>
</dbReference>
<evidence type="ECO:0000313" key="9">
    <source>
        <dbReference type="EMBL" id="PPR83491.1"/>
    </source>
</evidence>
<dbReference type="InterPro" id="IPR050432">
    <property type="entry name" value="FAD-linked_Oxidoreductases_BP"/>
</dbReference>
<dbReference type="GO" id="GO:0009690">
    <property type="term" value="P:cytokinin metabolic process"/>
    <property type="evidence" value="ECO:0007669"/>
    <property type="project" value="InterPro"/>
</dbReference>
<keyword evidence="5" id="KW-0274">FAD</keyword>
<comment type="cofactor">
    <cofactor evidence="1">
        <name>FAD</name>
        <dbReference type="ChEBI" id="CHEBI:57692"/>
    </cofactor>
</comment>
<dbReference type="InterPro" id="IPR016166">
    <property type="entry name" value="FAD-bd_PCMH"/>
</dbReference>
<comment type="similarity">
    <text evidence="2">Belongs to the oxygen-dependent FAD-linked oxidoreductase family.</text>
</comment>
<evidence type="ECO:0000256" key="1">
    <source>
        <dbReference type="ARBA" id="ARBA00001974"/>
    </source>
</evidence>
<sequence length="572" mass="63247">MIAYLGRIVHDNDAESKLDDDVSSISKSLDLQGSIENGDVSSLASKDFGGLYSVKPLFLIKPSGAEDISRVVKLASRTSNLTVAARGNGHSINGQAMAEGGLVIDMCSTEKNHFEFLPINGSHYIDVSGGALWEDVLTRCVSRYGYAPRSWTDYLSLTVGGTLSNAGVSGQAFRYGPQTSNVTELEVVTGKGEITVCSETLNSELFFGVLGGLGQFGIITRARIKLQQAPDMVRWIRVVYSEFEEFTRDAEFLVTQKEGESFDYVEGFVFCNNDDPFNGWPSVPLDPGHEFNPTHISQTAGSVLYCLEVAFHYRNSDHPTVDTPDSEKECQKKISEHSRAVSDGGRRYSTPPSDFLTFKIKFWVAFWSPTGTVPEMAPNTAIAIIYHGIYVIHECQYGLNNGMTILSLTSFYFTVFPMQAVNGLLGRLRFVEGLKSQVDVSYTKFLLRVNRAEEQVKANGTWDGPHPWLNLFVSKSDVVNFDRTVFKTMLKDGVGGPMLIYPLLRSKWDDRTSVVLPEGEIFYIVALLRFVPNGPSVEKSVAQNLIPPSLPIKRGLGTTFWESMVKICGEEG</sequence>
<dbReference type="InterPro" id="IPR016167">
    <property type="entry name" value="FAD-bd_PCMH_sub1"/>
</dbReference>
<evidence type="ECO:0000256" key="3">
    <source>
        <dbReference type="ARBA" id="ARBA00011928"/>
    </source>
</evidence>
<dbReference type="Gene3D" id="3.30.43.10">
    <property type="entry name" value="Uridine Diphospho-n-acetylenolpyruvylglucosamine Reductase, domain 2"/>
    <property type="match status" value="1"/>
</dbReference>
<evidence type="ECO:0000256" key="6">
    <source>
        <dbReference type="ARBA" id="ARBA00023002"/>
    </source>
</evidence>
<dbReference type="Pfam" id="PF01565">
    <property type="entry name" value="FAD_binding_4"/>
    <property type="match status" value="1"/>
</dbReference>
<evidence type="ECO:0000256" key="2">
    <source>
        <dbReference type="ARBA" id="ARBA00005466"/>
    </source>
</evidence>
<dbReference type="GO" id="GO:0071949">
    <property type="term" value="F:FAD binding"/>
    <property type="evidence" value="ECO:0007669"/>
    <property type="project" value="InterPro"/>
</dbReference>
<proteinExistence type="inferred from homology"/>
<dbReference type="EC" id="1.5.99.12" evidence="3"/>